<feature type="domain" description="EF-hand" evidence="3">
    <location>
        <begin position="82"/>
        <end position="117"/>
    </location>
</feature>
<evidence type="ECO:0000256" key="2">
    <source>
        <dbReference type="ARBA" id="ARBA00022837"/>
    </source>
</evidence>
<dbReference type="Gene3D" id="1.10.238.10">
    <property type="entry name" value="EF-hand"/>
    <property type="match status" value="1"/>
</dbReference>
<dbReference type="PANTHER" id="PTHR23048:SF0">
    <property type="entry name" value="CALMODULIN LIKE 3"/>
    <property type="match status" value="1"/>
</dbReference>
<evidence type="ECO:0000256" key="1">
    <source>
        <dbReference type="ARBA" id="ARBA00022737"/>
    </source>
</evidence>
<dbReference type="SMART" id="SM00054">
    <property type="entry name" value="EFh"/>
    <property type="match status" value="2"/>
</dbReference>
<dbReference type="OMA" id="HEFITMC"/>
<organism evidence="6">
    <name type="scientific">Thelazia callipaeda</name>
    <name type="common">Oriental eyeworm</name>
    <name type="synonym">Parasitic nematode</name>
    <dbReference type="NCBI Taxonomy" id="103827"/>
    <lineage>
        <taxon>Eukaryota</taxon>
        <taxon>Metazoa</taxon>
        <taxon>Ecdysozoa</taxon>
        <taxon>Nematoda</taxon>
        <taxon>Chromadorea</taxon>
        <taxon>Rhabditida</taxon>
        <taxon>Spirurina</taxon>
        <taxon>Spiruromorpha</taxon>
        <taxon>Thelazioidea</taxon>
        <taxon>Thelaziidae</taxon>
        <taxon>Thelazia</taxon>
    </lineage>
</organism>
<dbReference type="GO" id="GO:0005509">
    <property type="term" value="F:calcium ion binding"/>
    <property type="evidence" value="ECO:0007669"/>
    <property type="project" value="InterPro"/>
</dbReference>
<dbReference type="WBParaSite" id="TCLT_0000281501-mRNA-1">
    <property type="protein sequence ID" value="TCLT_0000281501-mRNA-1"/>
    <property type="gene ID" value="TCLT_0000281501"/>
</dbReference>
<dbReference type="InterPro" id="IPR002048">
    <property type="entry name" value="EF_hand_dom"/>
</dbReference>
<dbReference type="InterPro" id="IPR050230">
    <property type="entry name" value="CALM/Myosin/TropC-like"/>
</dbReference>
<feature type="domain" description="EF-hand" evidence="3">
    <location>
        <begin position="46"/>
        <end position="81"/>
    </location>
</feature>
<dbReference type="STRING" id="103827.A0A0N5CRG5"/>
<sequence>MAEKDMIFWDAILDKNRSKKKTKKFKKYAKDINLANLAEQFSITEQEVEDIYGVFMRIDDDRSGVITAAEIAQGLNSFGCDVSPKVVQAVMRTTDKDGNGEINFEEFLVVIVSRTKVLLYSIVTTETLQDAWLSAVGSRITAEEANAILALAEGSDGQATREQLLKLCQ</sequence>
<dbReference type="Proteomes" id="UP000276776">
    <property type="component" value="Unassembled WGS sequence"/>
</dbReference>
<evidence type="ECO:0000259" key="3">
    <source>
        <dbReference type="PROSITE" id="PS50222"/>
    </source>
</evidence>
<dbReference type="Pfam" id="PF13499">
    <property type="entry name" value="EF-hand_7"/>
    <property type="match status" value="1"/>
</dbReference>
<keyword evidence="2" id="KW-0106">Calcium</keyword>
<evidence type="ECO:0000313" key="6">
    <source>
        <dbReference type="WBParaSite" id="TCLT_0000281501-mRNA-1"/>
    </source>
</evidence>
<gene>
    <name evidence="4" type="ORF">TCLT_LOCUS2816</name>
</gene>
<dbReference type="SUPFAM" id="SSF47473">
    <property type="entry name" value="EF-hand"/>
    <property type="match status" value="1"/>
</dbReference>
<protein>
    <submittedName>
        <fullName evidence="6">Calmodulin</fullName>
    </submittedName>
</protein>
<evidence type="ECO:0000313" key="4">
    <source>
        <dbReference type="EMBL" id="VDM98968.1"/>
    </source>
</evidence>
<dbReference type="PANTHER" id="PTHR23048">
    <property type="entry name" value="MYOSIN LIGHT CHAIN 1, 3"/>
    <property type="match status" value="1"/>
</dbReference>
<name>A0A0N5CRG5_THECL</name>
<accession>A0A0N5CRG5</accession>
<evidence type="ECO:0000313" key="5">
    <source>
        <dbReference type="Proteomes" id="UP000276776"/>
    </source>
</evidence>
<proteinExistence type="predicted"/>
<dbReference type="AlphaFoldDB" id="A0A0N5CRG5"/>
<dbReference type="PROSITE" id="PS00018">
    <property type="entry name" value="EF_HAND_1"/>
    <property type="match status" value="2"/>
</dbReference>
<reference evidence="6" key="1">
    <citation type="submission" date="2017-02" db="UniProtKB">
        <authorList>
            <consortium name="WormBaseParasite"/>
        </authorList>
    </citation>
    <scope>IDENTIFICATION</scope>
</reference>
<reference evidence="4 5" key="2">
    <citation type="submission" date="2018-11" db="EMBL/GenBank/DDBJ databases">
        <authorList>
            <consortium name="Pathogen Informatics"/>
        </authorList>
    </citation>
    <scope>NUCLEOTIDE SEQUENCE [LARGE SCALE GENOMIC DNA]</scope>
</reference>
<dbReference type="InterPro" id="IPR011992">
    <property type="entry name" value="EF-hand-dom_pair"/>
</dbReference>
<dbReference type="GO" id="GO:0016460">
    <property type="term" value="C:myosin II complex"/>
    <property type="evidence" value="ECO:0007669"/>
    <property type="project" value="TreeGrafter"/>
</dbReference>
<dbReference type="OrthoDB" id="26525at2759"/>
<keyword evidence="1" id="KW-0677">Repeat</keyword>
<keyword evidence="5" id="KW-1185">Reference proteome</keyword>
<dbReference type="EMBL" id="UYYF01000719">
    <property type="protein sequence ID" value="VDM98968.1"/>
    <property type="molecule type" value="Genomic_DNA"/>
</dbReference>
<dbReference type="InterPro" id="IPR018247">
    <property type="entry name" value="EF_Hand_1_Ca_BS"/>
</dbReference>
<dbReference type="PROSITE" id="PS50222">
    <property type="entry name" value="EF_HAND_2"/>
    <property type="match status" value="2"/>
</dbReference>
<dbReference type="CDD" id="cd00051">
    <property type="entry name" value="EFh"/>
    <property type="match status" value="1"/>
</dbReference>